<dbReference type="PANTHER" id="PTHR48207:SF3">
    <property type="entry name" value="SUCCINATE--HYDROXYMETHYLGLUTARATE COA-TRANSFERASE"/>
    <property type="match status" value="1"/>
</dbReference>
<evidence type="ECO:0000313" key="3">
    <source>
        <dbReference type="Proteomes" id="UP000594015"/>
    </source>
</evidence>
<accession>A0AAE7NY13</accession>
<dbReference type="InterPro" id="IPR023606">
    <property type="entry name" value="CoA-Trfase_III_dom_1_sf"/>
</dbReference>
<name>A0AAE7NY13_9BRAD</name>
<dbReference type="GO" id="GO:0008410">
    <property type="term" value="F:CoA-transferase activity"/>
    <property type="evidence" value="ECO:0007669"/>
    <property type="project" value="TreeGrafter"/>
</dbReference>
<dbReference type="AlphaFoldDB" id="A0AAE7NY13"/>
<evidence type="ECO:0000313" key="2">
    <source>
        <dbReference type="EMBL" id="QOZ70984.1"/>
    </source>
</evidence>
<dbReference type="PANTHER" id="PTHR48207">
    <property type="entry name" value="SUCCINATE--HYDROXYMETHYLGLUTARATE COA-TRANSFERASE"/>
    <property type="match status" value="1"/>
</dbReference>
<dbReference type="EMBL" id="CP030050">
    <property type="protein sequence ID" value="QOZ70984.1"/>
    <property type="molecule type" value="Genomic_DNA"/>
</dbReference>
<dbReference type="SUPFAM" id="SSF89796">
    <property type="entry name" value="CoA-transferase family III (CaiB/BaiF)"/>
    <property type="match status" value="1"/>
</dbReference>
<dbReference type="Gene3D" id="3.30.1540.10">
    <property type="entry name" value="formyl-coa transferase, domain 3"/>
    <property type="match status" value="1"/>
</dbReference>
<proteinExistence type="predicted"/>
<dbReference type="InterPro" id="IPR044855">
    <property type="entry name" value="CoA-Trfase_III_dom3_sf"/>
</dbReference>
<dbReference type="Pfam" id="PF02515">
    <property type="entry name" value="CoA_transf_3"/>
    <property type="match status" value="1"/>
</dbReference>
<gene>
    <name evidence="2" type="ORF">WN72_35255</name>
</gene>
<dbReference type="Gene3D" id="3.40.50.10540">
    <property type="entry name" value="Crotonobetainyl-coa:carnitine coa-transferase, domain 1"/>
    <property type="match status" value="1"/>
</dbReference>
<keyword evidence="1 2" id="KW-0808">Transferase</keyword>
<evidence type="ECO:0000256" key="1">
    <source>
        <dbReference type="ARBA" id="ARBA00022679"/>
    </source>
</evidence>
<dbReference type="KEGG" id="barh:WN72_35255"/>
<dbReference type="RefSeq" id="WP_027564443.1">
    <property type="nucleotide sequence ID" value="NZ_AXAD01000026.1"/>
</dbReference>
<dbReference type="InterPro" id="IPR050483">
    <property type="entry name" value="CoA-transferase_III_domain"/>
</dbReference>
<dbReference type="Proteomes" id="UP000594015">
    <property type="component" value="Chromosome"/>
</dbReference>
<organism evidence="2 3">
    <name type="scientific">Bradyrhizobium arachidis</name>
    <dbReference type="NCBI Taxonomy" id="858423"/>
    <lineage>
        <taxon>Bacteria</taxon>
        <taxon>Pseudomonadati</taxon>
        <taxon>Pseudomonadota</taxon>
        <taxon>Alphaproteobacteria</taxon>
        <taxon>Hyphomicrobiales</taxon>
        <taxon>Nitrobacteraceae</taxon>
        <taxon>Bradyrhizobium</taxon>
    </lineage>
</organism>
<dbReference type="InterPro" id="IPR003673">
    <property type="entry name" value="CoA-Trfase_fam_III"/>
</dbReference>
<protein>
    <submittedName>
        <fullName evidence="2">CoA transferase</fullName>
    </submittedName>
</protein>
<sequence>MSRPLEGIKVLDLSKVLAGPLCAQYLGDLGAEVIKVEAVGQGDETRGWPPFPAPGLGTVFLSANRNKRSIAINMKSDKGRKLVHELAKSADVAIESFGTGVAERLGIDAASLCALNDRLVHCSISGFGRTGPLRSSPGYDVILQAFSGIMSMTGDEGGGYIRSPISPIDQMTGVHAFSGILASLFAREKSGRGAAIQVSLFDTALGLLGYNLQTFWERGTQPAKCGSSHESLCPYQAFEAADGPIMIGVANDNLWRKFCAVAGLNAIVDDPKFRTNADRVKQRNETLRHVQAVISTRTVEHWNAALNEVGIPCSPINTLAQLLDHPHTKADKLIMQYDHPNVGRLNCVGHPVTFVGEERNPGLPPPTLGQHTDDVLKDLGLSAASIAELRREEIVS</sequence>
<reference evidence="2 3" key="1">
    <citation type="submission" date="2018-06" db="EMBL/GenBank/DDBJ databases">
        <title>Comparative genomics of Bradyrhizobium nodulating Arachidis hypogaea.</title>
        <authorList>
            <person name="Li Y."/>
        </authorList>
    </citation>
    <scope>NUCLEOTIDE SEQUENCE [LARGE SCALE GENOMIC DNA]</scope>
    <source>
        <strain evidence="2 3">CCBAU 051107</strain>
    </source>
</reference>